<dbReference type="PANTHER" id="PTHR43208">
    <property type="entry name" value="ABC TRANSPORTER SUBSTRATE-BINDING PROTEIN"/>
    <property type="match status" value="1"/>
</dbReference>
<dbReference type="InterPro" id="IPR052910">
    <property type="entry name" value="ABC-Purine-Binding"/>
</dbReference>
<dbReference type="InterPro" id="IPR003760">
    <property type="entry name" value="PnrA-like"/>
</dbReference>
<dbReference type="EMBL" id="CP060244">
    <property type="protein sequence ID" value="QNT79344.1"/>
    <property type="molecule type" value="Genomic_DNA"/>
</dbReference>
<dbReference type="KEGG" id="ebla:JGUZn3_21410"/>
<keyword evidence="4" id="KW-1185">Reference proteome</keyword>
<evidence type="ECO:0000259" key="2">
    <source>
        <dbReference type="Pfam" id="PF02608"/>
    </source>
</evidence>
<keyword evidence="1" id="KW-0732">Signal</keyword>
<dbReference type="Proteomes" id="UP000516349">
    <property type="component" value="Chromosome"/>
</dbReference>
<organism evidence="3 4">
    <name type="scientific">Entomobacter blattae</name>
    <dbReference type="NCBI Taxonomy" id="2762277"/>
    <lineage>
        <taxon>Bacteria</taxon>
        <taxon>Pseudomonadati</taxon>
        <taxon>Pseudomonadota</taxon>
        <taxon>Alphaproteobacteria</taxon>
        <taxon>Acetobacterales</taxon>
        <taxon>Acetobacteraceae</taxon>
        <taxon>Entomobacter</taxon>
    </lineage>
</organism>
<dbReference type="AlphaFoldDB" id="A0A7H1NU84"/>
<feature type="domain" description="ABC transporter substrate-binding protein PnrA-like" evidence="2">
    <location>
        <begin position="39"/>
        <end position="291"/>
    </location>
</feature>
<accession>A0A7H1NU84</accession>
<evidence type="ECO:0000313" key="4">
    <source>
        <dbReference type="Proteomes" id="UP000516349"/>
    </source>
</evidence>
<reference evidence="3 4" key="1">
    <citation type="submission" date="2020-08" db="EMBL/GenBank/DDBJ databases">
        <title>Complete genome sequence of Entomobacter blattae G55GP.</title>
        <authorList>
            <person name="Poehlein A."/>
            <person name="Guzman J."/>
            <person name="Daniel R."/>
            <person name="Vilcinskas A."/>
        </authorList>
    </citation>
    <scope>NUCLEOTIDE SEQUENCE [LARGE SCALE GENOMIC DNA]</scope>
    <source>
        <strain evidence="3 4">G55GP</strain>
    </source>
</reference>
<evidence type="ECO:0000313" key="3">
    <source>
        <dbReference type="EMBL" id="QNT79344.1"/>
    </source>
</evidence>
<dbReference type="PANTHER" id="PTHR43208:SF1">
    <property type="entry name" value="ABC TRANSPORTER SUBSTRATE-BINDING PROTEIN"/>
    <property type="match status" value="1"/>
</dbReference>
<dbReference type="Pfam" id="PF02608">
    <property type="entry name" value="Bmp"/>
    <property type="match status" value="1"/>
</dbReference>
<sequence length="362" mass="39754">MKRRELLTAVLGSPLLIAASKIEQSTTLPPLLEHELIVAGCYSGPITDGGWSMIHYKGLMAAKKAYPAMKLITVESVPYSTNATRIFRHLVAEGAQMVFAASMFGDFLKNVSLRSPEVAFIECDGQTVLPNLGWFYIKHWDVGYILGQAAGLMSKTKKLGFVGSFPVPSVIGHANSVLLGARSVAPDITVQVININAWFDPQAATQAATALCDSGCDILFGMMNEASYLRVAEQRGLMAVMWNTDMRSFGPKAYISSTSCDFSGFYINQIGQRLQGVWSSHPVFLSLAQGVDRDAWGENVPSSVARQADATRERILKGYNPFIGPLYDINGKMRIPKDHQMTAMELYKWDWPLKGVMGIDLN</sequence>
<gene>
    <name evidence="3" type="ORF">JGUZn3_21410</name>
</gene>
<dbReference type="GO" id="GO:0005886">
    <property type="term" value="C:plasma membrane"/>
    <property type="evidence" value="ECO:0007669"/>
    <property type="project" value="InterPro"/>
</dbReference>
<protein>
    <submittedName>
        <fullName evidence="3">Purine-binding protein</fullName>
    </submittedName>
</protein>
<dbReference type="CDD" id="cd19963">
    <property type="entry name" value="PBP1_BMP-like"/>
    <property type="match status" value="1"/>
</dbReference>
<evidence type="ECO:0000256" key="1">
    <source>
        <dbReference type="ARBA" id="ARBA00022729"/>
    </source>
</evidence>
<proteinExistence type="predicted"/>
<dbReference type="Gene3D" id="3.40.50.2300">
    <property type="match status" value="2"/>
</dbReference>
<name>A0A7H1NU84_9PROT</name>
<dbReference type="RefSeq" id="WP_238996812.1">
    <property type="nucleotide sequence ID" value="NZ_CP060244.1"/>
</dbReference>